<dbReference type="EMBL" id="ML976617">
    <property type="protein sequence ID" value="KAF1842685.1"/>
    <property type="molecule type" value="Genomic_DNA"/>
</dbReference>
<feature type="compositionally biased region" description="Polar residues" evidence="1">
    <location>
        <begin position="310"/>
        <end position="320"/>
    </location>
</feature>
<evidence type="ECO:0008006" key="4">
    <source>
        <dbReference type="Google" id="ProtNLM"/>
    </source>
</evidence>
<feature type="compositionally biased region" description="Low complexity" evidence="1">
    <location>
        <begin position="294"/>
        <end position="309"/>
    </location>
</feature>
<feature type="region of interest" description="Disordered" evidence="1">
    <location>
        <begin position="1"/>
        <end position="28"/>
    </location>
</feature>
<dbReference type="GeneID" id="63850861"/>
<dbReference type="RefSeq" id="XP_040785248.1">
    <property type="nucleotide sequence ID" value="XM_040933610.1"/>
</dbReference>
<sequence>MSANKKKNDDKPAVPDHEVRQESSKNANCALQAQRKAQELKDAAAGAGDPEERQKLMERAINAQIEAESFGKTAKYLRSGTFQGLAVGTGLGVAPGATLGAVTGTLVGGITSTITGGLGGGVGALTGALHGPFWDLGKMAGRGVQKVTGNFPGWVASEEQKKAFEKMIGQAQEEDMPDESELEKLRKDGGGGGEKEDDEGWINSAKEAMPAKWSTDSKSSTQDAGEGKAESQSRKKPRKLNQPPKEDSANNTEPRNRKTPRKLEVKANSSNTGSSKPTSTKGKPRKLENRSDGSSSSNNNNNNNNNNSNTTPMRSSTRTKAQPRKLEQRSS</sequence>
<dbReference type="Proteomes" id="UP000800039">
    <property type="component" value="Unassembled WGS sequence"/>
</dbReference>
<dbReference type="InterPro" id="IPR045961">
    <property type="entry name" value="DUF6381"/>
</dbReference>
<proteinExistence type="predicted"/>
<feature type="region of interest" description="Disordered" evidence="1">
    <location>
        <begin position="170"/>
        <end position="331"/>
    </location>
</feature>
<feature type="compositionally biased region" description="Polar residues" evidence="1">
    <location>
        <begin position="214"/>
        <end position="223"/>
    </location>
</feature>
<dbReference type="AlphaFoldDB" id="A0A9P4GBS7"/>
<feature type="region of interest" description="Disordered" evidence="1">
    <location>
        <begin position="33"/>
        <end position="52"/>
    </location>
</feature>
<organism evidence="2 3">
    <name type="scientific">Cucurbitaria berberidis CBS 394.84</name>
    <dbReference type="NCBI Taxonomy" id="1168544"/>
    <lineage>
        <taxon>Eukaryota</taxon>
        <taxon>Fungi</taxon>
        <taxon>Dikarya</taxon>
        <taxon>Ascomycota</taxon>
        <taxon>Pezizomycotina</taxon>
        <taxon>Dothideomycetes</taxon>
        <taxon>Pleosporomycetidae</taxon>
        <taxon>Pleosporales</taxon>
        <taxon>Pleosporineae</taxon>
        <taxon>Cucurbitariaceae</taxon>
        <taxon>Cucurbitaria</taxon>
    </lineage>
</organism>
<feature type="compositionally biased region" description="Basic and acidic residues" evidence="1">
    <location>
        <begin position="1"/>
        <end position="23"/>
    </location>
</feature>
<evidence type="ECO:0000313" key="3">
    <source>
        <dbReference type="Proteomes" id="UP000800039"/>
    </source>
</evidence>
<keyword evidence="3" id="KW-1185">Reference proteome</keyword>
<dbReference type="OrthoDB" id="3930519at2759"/>
<protein>
    <recommendedName>
        <fullName evidence="4">Glycine zipper domain-containing protein</fullName>
    </recommendedName>
</protein>
<evidence type="ECO:0000313" key="2">
    <source>
        <dbReference type="EMBL" id="KAF1842685.1"/>
    </source>
</evidence>
<dbReference type="Pfam" id="PF19908">
    <property type="entry name" value="DUF6381"/>
    <property type="match status" value="1"/>
</dbReference>
<comment type="caution">
    <text evidence="2">The sequence shown here is derived from an EMBL/GenBank/DDBJ whole genome shotgun (WGS) entry which is preliminary data.</text>
</comment>
<reference evidence="2" key="1">
    <citation type="submission" date="2020-01" db="EMBL/GenBank/DDBJ databases">
        <authorList>
            <consortium name="DOE Joint Genome Institute"/>
            <person name="Haridas S."/>
            <person name="Albert R."/>
            <person name="Binder M."/>
            <person name="Bloem J."/>
            <person name="Labutti K."/>
            <person name="Salamov A."/>
            <person name="Andreopoulos B."/>
            <person name="Baker S.E."/>
            <person name="Barry K."/>
            <person name="Bills G."/>
            <person name="Bluhm B.H."/>
            <person name="Cannon C."/>
            <person name="Castanera R."/>
            <person name="Culley D.E."/>
            <person name="Daum C."/>
            <person name="Ezra D."/>
            <person name="Gonzalez J.B."/>
            <person name="Henrissat B."/>
            <person name="Kuo A."/>
            <person name="Liang C."/>
            <person name="Lipzen A."/>
            <person name="Lutzoni F."/>
            <person name="Magnuson J."/>
            <person name="Mondo S."/>
            <person name="Nolan M."/>
            <person name="Ohm R."/>
            <person name="Pangilinan J."/>
            <person name="Park H.-J."/>
            <person name="Ramirez L."/>
            <person name="Alfaro M."/>
            <person name="Sun H."/>
            <person name="Tritt A."/>
            <person name="Yoshinaga Y."/>
            <person name="Zwiers L.-H."/>
            <person name="Turgeon B.G."/>
            <person name="Goodwin S.B."/>
            <person name="Spatafora J.W."/>
            <person name="Crous P.W."/>
            <person name="Grigoriev I.V."/>
        </authorList>
    </citation>
    <scope>NUCLEOTIDE SEQUENCE</scope>
    <source>
        <strain evidence="2">CBS 394.84</strain>
    </source>
</reference>
<gene>
    <name evidence="2" type="ORF">K460DRAFT_367645</name>
</gene>
<feature type="compositionally biased region" description="Acidic residues" evidence="1">
    <location>
        <begin position="172"/>
        <end position="181"/>
    </location>
</feature>
<feature type="compositionally biased region" description="Polar residues" evidence="1">
    <location>
        <begin position="267"/>
        <end position="281"/>
    </location>
</feature>
<name>A0A9P4GBS7_9PLEO</name>
<evidence type="ECO:0000256" key="1">
    <source>
        <dbReference type="SAM" id="MobiDB-lite"/>
    </source>
</evidence>
<accession>A0A9P4GBS7</accession>